<dbReference type="EMBL" id="KN847046">
    <property type="protein sequence ID" value="KIW22587.1"/>
    <property type="molecule type" value="Genomic_DNA"/>
</dbReference>
<dbReference type="Gene3D" id="3.40.50.720">
    <property type="entry name" value="NAD(P)-binding Rossmann-like Domain"/>
    <property type="match status" value="1"/>
</dbReference>
<dbReference type="CDD" id="cd12148">
    <property type="entry name" value="fungal_TF_MHR"/>
    <property type="match status" value="1"/>
</dbReference>
<name>A0A0D2ACN7_9EURO</name>
<sequence>MSVSHSGRDATDCSVEPDRSKVKGKTAIITGGANGIGAAYAQALASAGAHVMIGDLDDRRSAEIASSYPGQIWTWHCDVTSWDDQARMFEEALARSPSGCIDIVVANAGISGQDPVFVDDSSAQAPQKPDLKILDINLIGVFYTVKLALFYFRKQFNAAVAAGNERSDSSLILQGSLAGYVDQPGSPQYNASKFGLRGTMRCLRRTSLQHGTRVNYIAPWYIKTDIISDAVAERITSKGAVFASIQDAAEALIRIASDTSICGRSLAIVPRMWAPRGYLDVNHDDYEDGDFLKQWQEIVLKTSHRLTGPQYRQRQKGSYNTTVTPIDGLLGDAQSASVDGLQGQLRPKPTSADQAHSVFETATRQPDALVGGDYGVRNHGLQNTVCDQNEAHRDLNDLPTVASVSSGARSSSGGAPTTANAFENNVWSGPLEAVRHTSESHSAVSLGAATLGDSAQPRTASTTKSKPRRYFVYSGDTLSHSFLPHMAGHRRFKRISRLVPETRQSTSMSLSNEPFPVATCPSHWWEPKMLQSTSSGDTVFGHLNSVDTFYLTRLKNVLYFPEISVARMFFLAFRDHVLPTCPVIDRYELTEIYENFTNGHVTYPMLLHSIFFSSSQYVSQDSLTRAGFDSLHEAKAYFYERATLLYALNCEYDQLKIIQTLLFVSMWWSDFSEEKGTKYWISCASNLALAIGLHKAVPAAARLSQQDRSMWRRILWTVYSRDCNASVAMGRPITINSKEIDVEELSDADFYERPDECPLGQSPDPGAQALVEFTEYSPAQIFYAIKTARQAALLDRTIMIDLDYALGSDEAIRDLYQCQQEITVLRTELCSYITSQSDAGAKNGKSVPTQMRWITFLQLSTERTLSIACRYLRRHIENRQAWDAAFSHSLSEVRAEMVRAAARTLNLYEELLHSDCLRYSPNFLNTPIFGAMVTYAEIIKEARDKGRVDRIATNKYELGTMILEEMESFWPASAWACSLFKILAEKDFLPLRILPHASRWQSPDPGGEEVGTGFNQDGPPTEKSAFDCDPLQDMNFFLNFNAGGNLETVFSDDLFDPQTWYAATQATQ</sequence>
<feature type="domain" description="Xylanolytic transcriptional activator regulatory" evidence="7">
    <location>
        <begin position="677"/>
        <end position="751"/>
    </location>
</feature>
<accession>A0A0D2ACN7</accession>
<dbReference type="HOGENOM" id="CLU_288027_0_0_1"/>
<dbReference type="GO" id="GO:0003677">
    <property type="term" value="F:DNA binding"/>
    <property type="evidence" value="ECO:0007669"/>
    <property type="project" value="UniProtKB-KW"/>
</dbReference>
<keyword evidence="4" id="KW-0804">Transcription</keyword>
<dbReference type="OrthoDB" id="5121955at2759"/>
<evidence type="ECO:0000256" key="6">
    <source>
        <dbReference type="SAM" id="MobiDB-lite"/>
    </source>
</evidence>
<dbReference type="PANTHER" id="PTHR47171">
    <property type="entry name" value="FARA-RELATED"/>
    <property type="match status" value="1"/>
</dbReference>
<dbReference type="Proteomes" id="UP000054466">
    <property type="component" value="Unassembled WGS sequence"/>
</dbReference>
<dbReference type="AlphaFoldDB" id="A0A0D2ACN7"/>
<dbReference type="VEuPathDB" id="FungiDB:PV07_10870"/>
<keyword evidence="1" id="KW-0862">Zinc</keyword>
<dbReference type="Pfam" id="PF04082">
    <property type="entry name" value="Fungal_trans"/>
    <property type="match status" value="1"/>
</dbReference>
<dbReference type="InterPro" id="IPR036291">
    <property type="entry name" value="NAD(P)-bd_dom_sf"/>
</dbReference>
<reference evidence="8 9" key="1">
    <citation type="submission" date="2015-01" db="EMBL/GenBank/DDBJ databases">
        <title>The Genome Sequence of Cladophialophora immunda CBS83496.</title>
        <authorList>
            <consortium name="The Broad Institute Genomics Platform"/>
            <person name="Cuomo C."/>
            <person name="de Hoog S."/>
            <person name="Gorbushina A."/>
            <person name="Stielow B."/>
            <person name="Teixiera M."/>
            <person name="Abouelleil A."/>
            <person name="Chapman S.B."/>
            <person name="Priest M."/>
            <person name="Young S.K."/>
            <person name="Wortman J."/>
            <person name="Nusbaum C."/>
            <person name="Birren B."/>
        </authorList>
    </citation>
    <scope>NUCLEOTIDE SEQUENCE [LARGE SCALE GENOMIC DNA]</scope>
    <source>
        <strain evidence="8 9">CBS 83496</strain>
    </source>
</reference>
<proteinExistence type="predicted"/>
<feature type="region of interest" description="Disordered" evidence="6">
    <location>
        <begin position="447"/>
        <end position="466"/>
    </location>
</feature>
<dbReference type="GeneID" id="27350064"/>
<dbReference type="InterPro" id="IPR002347">
    <property type="entry name" value="SDR_fam"/>
</dbReference>
<dbReference type="PRINTS" id="PR00081">
    <property type="entry name" value="GDHRDH"/>
</dbReference>
<evidence type="ECO:0000256" key="2">
    <source>
        <dbReference type="ARBA" id="ARBA00023015"/>
    </source>
</evidence>
<organism evidence="8 9">
    <name type="scientific">Cladophialophora immunda</name>
    <dbReference type="NCBI Taxonomy" id="569365"/>
    <lineage>
        <taxon>Eukaryota</taxon>
        <taxon>Fungi</taxon>
        <taxon>Dikarya</taxon>
        <taxon>Ascomycota</taxon>
        <taxon>Pezizomycotina</taxon>
        <taxon>Eurotiomycetes</taxon>
        <taxon>Chaetothyriomycetidae</taxon>
        <taxon>Chaetothyriales</taxon>
        <taxon>Herpotrichiellaceae</taxon>
        <taxon>Cladophialophora</taxon>
    </lineage>
</organism>
<evidence type="ECO:0000256" key="5">
    <source>
        <dbReference type="ARBA" id="ARBA00023242"/>
    </source>
</evidence>
<evidence type="ECO:0000313" key="9">
    <source>
        <dbReference type="Proteomes" id="UP000054466"/>
    </source>
</evidence>
<keyword evidence="9" id="KW-1185">Reference proteome</keyword>
<dbReference type="Pfam" id="PF00106">
    <property type="entry name" value="adh_short"/>
    <property type="match status" value="1"/>
</dbReference>
<evidence type="ECO:0000256" key="1">
    <source>
        <dbReference type="ARBA" id="ARBA00022833"/>
    </source>
</evidence>
<dbReference type="SUPFAM" id="SSF51735">
    <property type="entry name" value="NAD(P)-binding Rossmann-fold domains"/>
    <property type="match status" value="1"/>
</dbReference>
<evidence type="ECO:0000256" key="3">
    <source>
        <dbReference type="ARBA" id="ARBA00023125"/>
    </source>
</evidence>
<dbReference type="InterPro" id="IPR052073">
    <property type="entry name" value="Amide_Lactam_Regulators"/>
</dbReference>
<evidence type="ECO:0000256" key="4">
    <source>
        <dbReference type="ARBA" id="ARBA00023163"/>
    </source>
</evidence>
<dbReference type="PANTHER" id="PTHR47171:SF1">
    <property type="entry name" value="ZN(II)2CYS6 TRANSCRIPTION FACTOR (EUROFUNG)"/>
    <property type="match status" value="1"/>
</dbReference>
<protein>
    <recommendedName>
        <fullName evidence="7">Xylanolytic transcriptional activator regulatory domain-containing protein</fullName>
    </recommendedName>
</protein>
<evidence type="ECO:0000313" key="8">
    <source>
        <dbReference type="EMBL" id="KIW22587.1"/>
    </source>
</evidence>
<dbReference type="STRING" id="569365.A0A0D2ACN7"/>
<keyword evidence="5" id="KW-0539">Nucleus</keyword>
<dbReference type="RefSeq" id="XP_016242803.1">
    <property type="nucleotide sequence ID" value="XM_016398241.1"/>
</dbReference>
<evidence type="ECO:0000259" key="7">
    <source>
        <dbReference type="SMART" id="SM00906"/>
    </source>
</evidence>
<keyword evidence="2" id="KW-0805">Transcription regulation</keyword>
<gene>
    <name evidence="8" type="ORF">PV07_10870</name>
</gene>
<dbReference type="GO" id="GO:0006351">
    <property type="term" value="P:DNA-templated transcription"/>
    <property type="evidence" value="ECO:0007669"/>
    <property type="project" value="InterPro"/>
</dbReference>
<keyword evidence="3" id="KW-0238">DNA-binding</keyword>
<dbReference type="GO" id="GO:0008270">
    <property type="term" value="F:zinc ion binding"/>
    <property type="evidence" value="ECO:0007669"/>
    <property type="project" value="InterPro"/>
</dbReference>
<dbReference type="InterPro" id="IPR007219">
    <property type="entry name" value="XnlR_reg_dom"/>
</dbReference>
<feature type="region of interest" description="Disordered" evidence="6">
    <location>
        <begin position="1000"/>
        <end position="1023"/>
    </location>
</feature>
<dbReference type="SMART" id="SM00906">
    <property type="entry name" value="Fungal_trans"/>
    <property type="match status" value="1"/>
</dbReference>